<keyword evidence="5" id="KW-0902">Two-component regulatory system</keyword>
<comment type="catalytic activity">
    <reaction evidence="1">
        <text>ATP + protein L-histidine = ADP + protein N-phospho-L-histidine.</text>
        <dbReference type="EC" id="2.7.13.3"/>
    </reaction>
</comment>
<keyword evidence="4 7" id="KW-0418">Kinase</keyword>
<dbReference type="Gene3D" id="3.30.565.10">
    <property type="entry name" value="Histidine kinase-like ATPase, C-terminal domain"/>
    <property type="match status" value="1"/>
</dbReference>
<dbReference type="CDD" id="cd00082">
    <property type="entry name" value="HisKA"/>
    <property type="match status" value="1"/>
</dbReference>
<gene>
    <name evidence="7" type="ORF">ACFOWE_31000</name>
</gene>
<dbReference type="GO" id="GO:0016301">
    <property type="term" value="F:kinase activity"/>
    <property type="evidence" value="ECO:0007669"/>
    <property type="project" value="UniProtKB-KW"/>
</dbReference>
<keyword evidence="8" id="KW-1185">Reference proteome</keyword>
<evidence type="ECO:0000256" key="1">
    <source>
        <dbReference type="ARBA" id="ARBA00000085"/>
    </source>
</evidence>
<evidence type="ECO:0000256" key="3">
    <source>
        <dbReference type="ARBA" id="ARBA00022679"/>
    </source>
</evidence>
<dbReference type="PROSITE" id="PS50109">
    <property type="entry name" value="HIS_KIN"/>
    <property type="match status" value="1"/>
</dbReference>
<dbReference type="Pfam" id="PF02518">
    <property type="entry name" value="HATPase_c"/>
    <property type="match status" value="1"/>
</dbReference>
<evidence type="ECO:0000259" key="6">
    <source>
        <dbReference type="PROSITE" id="PS50109"/>
    </source>
</evidence>
<evidence type="ECO:0000256" key="2">
    <source>
        <dbReference type="ARBA" id="ARBA00012438"/>
    </source>
</evidence>
<protein>
    <recommendedName>
        <fullName evidence="2">histidine kinase</fullName>
        <ecNumber evidence="2">2.7.13.3</ecNumber>
    </recommendedName>
</protein>
<organism evidence="7 8">
    <name type="scientific">Planomonospora corallina</name>
    <dbReference type="NCBI Taxonomy" id="1806052"/>
    <lineage>
        <taxon>Bacteria</taxon>
        <taxon>Bacillati</taxon>
        <taxon>Actinomycetota</taxon>
        <taxon>Actinomycetes</taxon>
        <taxon>Streptosporangiales</taxon>
        <taxon>Streptosporangiaceae</taxon>
        <taxon>Planomonospora</taxon>
    </lineage>
</organism>
<proteinExistence type="predicted"/>
<dbReference type="EMBL" id="JBHSBM010000059">
    <property type="protein sequence ID" value="MFC4062743.1"/>
    <property type="molecule type" value="Genomic_DNA"/>
</dbReference>
<dbReference type="InterPro" id="IPR005467">
    <property type="entry name" value="His_kinase_dom"/>
</dbReference>
<dbReference type="SUPFAM" id="SSF55874">
    <property type="entry name" value="ATPase domain of HSP90 chaperone/DNA topoisomerase II/histidine kinase"/>
    <property type="match status" value="1"/>
</dbReference>
<evidence type="ECO:0000313" key="8">
    <source>
        <dbReference type="Proteomes" id="UP001595850"/>
    </source>
</evidence>
<reference evidence="8" key="1">
    <citation type="journal article" date="2019" name="Int. J. Syst. Evol. Microbiol.">
        <title>The Global Catalogue of Microorganisms (GCM) 10K type strain sequencing project: providing services to taxonomists for standard genome sequencing and annotation.</title>
        <authorList>
            <consortium name="The Broad Institute Genomics Platform"/>
            <consortium name="The Broad Institute Genome Sequencing Center for Infectious Disease"/>
            <person name="Wu L."/>
            <person name="Ma J."/>
        </authorList>
    </citation>
    <scope>NUCLEOTIDE SEQUENCE [LARGE SCALE GENOMIC DNA]</scope>
    <source>
        <strain evidence="8">TBRC 4489</strain>
    </source>
</reference>
<dbReference type="PANTHER" id="PTHR43711:SF1">
    <property type="entry name" value="HISTIDINE KINASE 1"/>
    <property type="match status" value="1"/>
</dbReference>
<comment type="caution">
    <text evidence="7">The sequence shown here is derived from an EMBL/GenBank/DDBJ whole genome shotgun (WGS) entry which is preliminary data.</text>
</comment>
<dbReference type="EC" id="2.7.13.3" evidence="2"/>
<keyword evidence="3" id="KW-0808">Transferase</keyword>
<accession>A0ABV8IJV2</accession>
<dbReference type="RefSeq" id="WP_377294135.1">
    <property type="nucleotide sequence ID" value="NZ_JBHSBM010000059.1"/>
</dbReference>
<dbReference type="Pfam" id="PF00512">
    <property type="entry name" value="HisKA"/>
    <property type="match status" value="1"/>
</dbReference>
<evidence type="ECO:0000313" key="7">
    <source>
        <dbReference type="EMBL" id="MFC4062743.1"/>
    </source>
</evidence>
<feature type="domain" description="Histidine kinase" evidence="6">
    <location>
        <begin position="1"/>
        <end position="116"/>
    </location>
</feature>
<name>A0ABV8IJV2_9ACTN</name>
<dbReference type="InterPro" id="IPR003661">
    <property type="entry name" value="HisK_dim/P_dom"/>
</dbReference>
<dbReference type="InterPro" id="IPR036890">
    <property type="entry name" value="HATPase_C_sf"/>
</dbReference>
<dbReference type="InterPro" id="IPR050736">
    <property type="entry name" value="Sensor_HK_Regulatory"/>
</dbReference>
<dbReference type="Proteomes" id="UP001595850">
    <property type="component" value="Unassembled WGS sequence"/>
</dbReference>
<dbReference type="PANTHER" id="PTHR43711">
    <property type="entry name" value="TWO-COMPONENT HISTIDINE KINASE"/>
    <property type="match status" value="1"/>
</dbReference>
<sequence>LRDAPGLPGEHHAFVEVIDRTSGRLQDLVDDLLQLARLESGLVTIDARTIGLTGLIRQAVDDHRAAACAKDITLTTELAHYLHAHADPARIRQVLDNLLSNAIKYTPDGGSVTVTAAPREGGGTVFTVCLPVDPPEST</sequence>
<evidence type="ECO:0000256" key="5">
    <source>
        <dbReference type="ARBA" id="ARBA00023012"/>
    </source>
</evidence>
<feature type="non-terminal residue" evidence="7">
    <location>
        <position position="1"/>
    </location>
</feature>
<evidence type="ECO:0000256" key="4">
    <source>
        <dbReference type="ARBA" id="ARBA00022777"/>
    </source>
</evidence>
<dbReference type="InterPro" id="IPR003594">
    <property type="entry name" value="HATPase_dom"/>
</dbReference>